<protein>
    <submittedName>
        <fullName evidence="2">Uncharacterized protein</fullName>
    </submittedName>
</protein>
<dbReference type="Proteomes" id="UP000612055">
    <property type="component" value="Unassembled WGS sequence"/>
</dbReference>
<proteinExistence type="predicted"/>
<feature type="region of interest" description="Disordered" evidence="1">
    <location>
        <begin position="650"/>
        <end position="706"/>
    </location>
</feature>
<sequence length="833" mass="88936">MYTSGHVEILSDAVAALSTEELNASAQDMKQLLAGLAYPDFPCGQVQVHGDEVSDDMKTCSLARLVLTMFMDKLSMGYQSHRTSPSTSGVGVGAHDNARYIYGSTTALPEGRYGSLPPALHEVFNAGYTCEGGTPTHLTNRTTCVLRRGFQPGSSNLLNCLAKLLNAGVSGRQLPELIRRNLDPATFISLHHGELAHRFVPRRVDAHLRNAVEVQSFCAWFLKQPAAYVERFQLQDVIDVIRSGAFAAGAARGSTRATGVVAPALLKATREFVLFIALQAFVDALQAERSHELLLDLVNVAPKWLNPSRVQVLVLSKSRLPGDFVMSCPVRSAAPVGGALRAAFLVQHGGHYEALCTVVGVRGGVAEEFHLDVQHSPGVRALMGAASDACAALADVPASSRAASVARALRHTGQDVEYQLLDYSLQCAGFITRAGTLVPLARPDGLVLALPDVRVAYIDAAMDLVDNDARPIKVRHASAVFERLAKALADSAYEVVRAVQLSSGSRSLLLRMGKLVPLSVDDDVTTPHHAPGRDFLRAAHADGTLYRNVLAVLALRCPLPWDVRHLYIAHVVGRAVPKDASLGPALADRLLLGVRRPGRPIPEPDVDVLDIDGDGLDAAQLGQLLLSEGSAGRPCADDERVDAPVRVSPDLPPELAGNAADALSGNAKSSRGRIMSKASTRAKALLRTRSAHSRTSTSSGSRRNRRRLHIISVPMTHALAVDVMHPANALLHPVAPVDRAALAAVAGGSLFDSIRAMSNFLEVPLVVYAPTEHRFSPLEGSPQGDLAVIVAVRGADDCDVILTRVHAHHEPRMFGMLTSLEDLTDPATTIGAP</sequence>
<keyword evidence="3" id="KW-1185">Reference proteome</keyword>
<dbReference type="AlphaFoldDB" id="A0A835Y8T2"/>
<evidence type="ECO:0000256" key="1">
    <source>
        <dbReference type="SAM" id="MobiDB-lite"/>
    </source>
</evidence>
<dbReference type="EMBL" id="JAEHOE010000011">
    <property type="protein sequence ID" value="KAG2498121.1"/>
    <property type="molecule type" value="Genomic_DNA"/>
</dbReference>
<organism evidence="2 3">
    <name type="scientific">Edaphochlamys debaryana</name>
    <dbReference type="NCBI Taxonomy" id="47281"/>
    <lineage>
        <taxon>Eukaryota</taxon>
        <taxon>Viridiplantae</taxon>
        <taxon>Chlorophyta</taxon>
        <taxon>core chlorophytes</taxon>
        <taxon>Chlorophyceae</taxon>
        <taxon>CS clade</taxon>
        <taxon>Chlamydomonadales</taxon>
        <taxon>Chlamydomonadales incertae sedis</taxon>
        <taxon>Edaphochlamys</taxon>
    </lineage>
</organism>
<gene>
    <name evidence="2" type="ORF">HYH03_003879</name>
</gene>
<evidence type="ECO:0000313" key="3">
    <source>
        <dbReference type="Proteomes" id="UP000612055"/>
    </source>
</evidence>
<comment type="caution">
    <text evidence="2">The sequence shown here is derived from an EMBL/GenBank/DDBJ whole genome shotgun (WGS) entry which is preliminary data.</text>
</comment>
<accession>A0A835Y8T2</accession>
<evidence type="ECO:0000313" key="2">
    <source>
        <dbReference type="EMBL" id="KAG2498121.1"/>
    </source>
</evidence>
<name>A0A835Y8T2_9CHLO</name>
<reference evidence="2" key="1">
    <citation type="journal article" date="2020" name="bioRxiv">
        <title>Comparative genomics of Chlamydomonas.</title>
        <authorList>
            <person name="Craig R.J."/>
            <person name="Hasan A.R."/>
            <person name="Ness R.W."/>
            <person name="Keightley P.D."/>
        </authorList>
    </citation>
    <scope>NUCLEOTIDE SEQUENCE</scope>
    <source>
        <strain evidence="2">CCAP 11/70</strain>
    </source>
</reference>